<reference evidence="4" key="1">
    <citation type="journal article" date="2020" name="mSystems">
        <title>Genome- and Community-Level Interaction Insights into Carbon Utilization and Element Cycling Functions of Hydrothermarchaeota in Hydrothermal Sediment.</title>
        <authorList>
            <person name="Zhou Z."/>
            <person name="Liu Y."/>
            <person name="Xu W."/>
            <person name="Pan J."/>
            <person name="Luo Z.H."/>
            <person name="Li M."/>
        </authorList>
    </citation>
    <scope>NUCLEOTIDE SEQUENCE [LARGE SCALE GENOMIC DNA]</scope>
    <source>
        <strain evidence="4">SpSt-339</strain>
    </source>
</reference>
<evidence type="ECO:0000256" key="2">
    <source>
        <dbReference type="SAM" id="MobiDB-lite"/>
    </source>
</evidence>
<keyword evidence="3" id="KW-0472">Membrane</keyword>
<dbReference type="AlphaFoldDB" id="A0A7C2NYZ1"/>
<sequence>MKFKLPSIRIPIGWVWTACLVLTVGIGFLTFDRWWPRTQAWVQATISGQKRASSLDEHDHGGERDDHSGHDHGDHGHAHDDASSLELSKQAMGNIGLTDEFLKPVELETFRRAITVPAIVVERPGRTRIEVSTPMAGVITHVHAVQGEAIPAGSLLFEIRITAEELVATQTELLKTIGELEVENREIVRLEAVTKSGAVPQKILLERQYAKDKLEVLLTAQKEALRLQGLSERQIAEIVEKRRLLRDLQIVAPAPDEHSHEELRLTRNDVIPIAYSEPGDSSPPEERFPHADKAHAPLILQEVRVHKGETVPAGATLAIVADMSELYIEGRAFEQDVDQLAAAAARGWRGTALFERAGQQIEEVANLELLYSASGVDVESRTLRFYVRLPNRIVRHVPSPNGLSYVEWKYRPGQRLQVRVPVEEWERQIVLPVDAIAQEGAESFVFQQNGDHFDRAPVRVIYRDQSHAVIKNDGSIFPGDIVARRGAHQMQMALKNKSGGGVDAHAGHNH</sequence>
<dbReference type="Gene3D" id="1.10.287.470">
    <property type="entry name" value="Helix hairpin bin"/>
    <property type="match status" value="1"/>
</dbReference>
<dbReference type="PANTHER" id="PTHR30097">
    <property type="entry name" value="CATION EFFLUX SYSTEM PROTEIN CUSB"/>
    <property type="match status" value="1"/>
</dbReference>
<evidence type="ECO:0000313" key="4">
    <source>
        <dbReference type="EMBL" id="HEN16711.1"/>
    </source>
</evidence>
<keyword evidence="1" id="KW-0813">Transport</keyword>
<evidence type="ECO:0000256" key="3">
    <source>
        <dbReference type="SAM" id="Phobius"/>
    </source>
</evidence>
<dbReference type="EMBL" id="DSOK01000405">
    <property type="protein sequence ID" value="HEN16711.1"/>
    <property type="molecule type" value="Genomic_DNA"/>
</dbReference>
<feature type="region of interest" description="Disordered" evidence="2">
    <location>
        <begin position="51"/>
        <end position="84"/>
    </location>
</feature>
<keyword evidence="3" id="KW-1133">Transmembrane helix</keyword>
<dbReference type="PANTHER" id="PTHR30097:SF4">
    <property type="entry name" value="SLR6042 PROTEIN"/>
    <property type="match status" value="1"/>
</dbReference>
<dbReference type="InterPro" id="IPR051909">
    <property type="entry name" value="MFP_Cation_Efflux"/>
</dbReference>
<dbReference type="GO" id="GO:0030313">
    <property type="term" value="C:cell envelope"/>
    <property type="evidence" value="ECO:0007669"/>
    <property type="project" value="TreeGrafter"/>
</dbReference>
<evidence type="ECO:0000256" key="1">
    <source>
        <dbReference type="ARBA" id="ARBA00022448"/>
    </source>
</evidence>
<dbReference type="GO" id="GO:0015679">
    <property type="term" value="P:plasma membrane copper ion transport"/>
    <property type="evidence" value="ECO:0007669"/>
    <property type="project" value="TreeGrafter"/>
</dbReference>
<accession>A0A7C2NYZ1</accession>
<dbReference type="Gene3D" id="2.40.420.20">
    <property type="match status" value="1"/>
</dbReference>
<name>A0A7C2NYZ1_9PLAN</name>
<feature type="transmembrane region" description="Helical" evidence="3">
    <location>
        <begin position="12"/>
        <end position="31"/>
    </location>
</feature>
<keyword evidence="3" id="KW-0812">Transmembrane</keyword>
<proteinExistence type="predicted"/>
<feature type="compositionally biased region" description="Basic and acidic residues" evidence="2">
    <location>
        <begin position="53"/>
        <end position="82"/>
    </location>
</feature>
<comment type="caution">
    <text evidence="4">The sequence shown here is derived from an EMBL/GenBank/DDBJ whole genome shotgun (WGS) entry which is preliminary data.</text>
</comment>
<dbReference type="GO" id="GO:0060003">
    <property type="term" value="P:copper ion export"/>
    <property type="evidence" value="ECO:0007669"/>
    <property type="project" value="TreeGrafter"/>
</dbReference>
<dbReference type="Gene3D" id="2.40.50.100">
    <property type="match status" value="1"/>
</dbReference>
<protein>
    <submittedName>
        <fullName evidence="4">Secretion protein HlyD</fullName>
    </submittedName>
</protein>
<organism evidence="4">
    <name type="scientific">Schlesneria paludicola</name>
    <dbReference type="NCBI Taxonomy" id="360056"/>
    <lineage>
        <taxon>Bacteria</taxon>
        <taxon>Pseudomonadati</taxon>
        <taxon>Planctomycetota</taxon>
        <taxon>Planctomycetia</taxon>
        <taxon>Planctomycetales</taxon>
        <taxon>Planctomycetaceae</taxon>
        <taxon>Schlesneria</taxon>
    </lineage>
</organism>
<gene>
    <name evidence="4" type="ORF">ENQ76_14720</name>
</gene>